<dbReference type="SUPFAM" id="SSF51905">
    <property type="entry name" value="FAD/NAD(P)-binding domain"/>
    <property type="match status" value="1"/>
</dbReference>
<gene>
    <name evidence="1" type="ORF">SAMN05421875_10855</name>
</gene>
<dbReference type="Gene3D" id="3.50.50.60">
    <property type="entry name" value="FAD/NAD(P)-binding domain"/>
    <property type="match status" value="1"/>
</dbReference>
<dbReference type="Pfam" id="PF13450">
    <property type="entry name" value="NAD_binding_8"/>
    <property type="match status" value="1"/>
</dbReference>
<dbReference type="AlphaFoldDB" id="A0A1H3ZNA6"/>
<accession>A0A1H3ZNA6</accession>
<sequence length="463" mass="50683">MRETLETDYLVVGTGAAGMAFTDALLSHSDATVTLVDRRHAPGGHWIETYPFVRLHQPSAFYGVSSVPLGRGTVNPSGVNAGFHEQASADELRAYYTQVLDQHFLPTGRVQHRPCSDHAIGPDGRHFITSRLTGAVQEVRVRSKWVDTGYLEGRIPATSPPPFEVAEGVRCVTAGDVVRVTDPPERVVIIGTGKTALDTCVWLLTQGVPASSIQWIRPREGWWLNRRFHQPAEGLPAFFAGVGLQLKAMAQATSADDVFARLEADGFFLRVDSTVAPTMSHGAMVSEAELALLRQIGDVVRRGHVRRIERDRIVFDDGAVPTGPGTLHVHCAAVGLARPPLRPIFEADRVTLQPLFWSFACYPFALLGVVEATIADTGEKNRMCPPIHYWDAPRDYLTAYLALLAHERARLVHPAVVAWAKGTRLNPLSGLSAHRDHPLVAQTWDIVKQYGPAAAGNLVKLLH</sequence>
<dbReference type="InterPro" id="IPR036188">
    <property type="entry name" value="FAD/NAD-bd_sf"/>
</dbReference>
<name>A0A1H3ZNA6_9BURK</name>
<dbReference type="STRING" id="592050.SAMN05421875_10855"/>
<proteinExistence type="predicted"/>
<evidence type="ECO:0000313" key="2">
    <source>
        <dbReference type="Proteomes" id="UP000199002"/>
    </source>
</evidence>
<dbReference type="EMBL" id="FNQJ01000008">
    <property type="protein sequence ID" value="SEA25213.1"/>
    <property type="molecule type" value="Genomic_DNA"/>
</dbReference>
<dbReference type="Proteomes" id="UP000199002">
    <property type="component" value="Unassembled WGS sequence"/>
</dbReference>
<evidence type="ECO:0000313" key="1">
    <source>
        <dbReference type="EMBL" id="SEA25213.1"/>
    </source>
</evidence>
<dbReference type="RefSeq" id="WP_092697838.1">
    <property type="nucleotide sequence ID" value="NZ_CAXIQL010000025.1"/>
</dbReference>
<organism evidence="1 2">
    <name type="scientific">Acidovorax soli</name>
    <dbReference type="NCBI Taxonomy" id="592050"/>
    <lineage>
        <taxon>Bacteria</taxon>
        <taxon>Pseudomonadati</taxon>
        <taxon>Pseudomonadota</taxon>
        <taxon>Betaproteobacteria</taxon>
        <taxon>Burkholderiales</taxon>
        <taxon>Comamonadaceae</taxon>
        <taxon>Acidovorax</taxon>
    </lineage>
</organism>
<dbReference type="GeneID" id="34232872"/>
<reference evidence="2" key="1">
    <citation type="submission" date="2016-10" db="EMBL/GenBank/DDBJ databases">
        <authorList>
            <person name="Varghese N."/>
            <person name="Submissions S."/>
        </authorList>
    </citation>
    <scope>NUCLEOTIDE SEQUENCE [LARGE SCALE GENOMIC DNA]</scope>
    <source>
        <strain evidence="2">DSM 25157</strain>
    </source>
</reference>
<protein>
    <submittedName>
        <fullName evidence="1">NAD(P)-binding Rossmann-like domain-containing protein</fullName>
    </submittedName>
</protein>
<keyword evidence="2" id="KW-1185">Reference proteome</keyword>